<protein>
    <submittedName>
        <fullName evidence="6">Transcriptional regulator</fullName>
    </submittedName>
</protein>
<keyword evidence="7" id="KW-1185">Reference proteome</keyword>
<comment type="caution">
    <text evidence="6">The sequence shown here is derived from an EMBL/GenBank/DDBJ whole genome shotgun (WGS) entry which is preliminary data.</text>
</comment>
<evidence type="ECO:0000256" key="3">
    <source>
        <dbReference type="SAM" id="Phobius"/>
    </source>
</evidence>
<dbReference type="EMBL" id="BHZD01000001">
    <property type="protein sequence ID" value="GCD44598.1"/>
    <property type="molecule type" value="Genomic_DNA"/>
</dbReference>
<dbReference type="Gene3D" id="3.40.630.190">
    <property type="entry name" value="LCP protein"/>
    <property type="match status" value="1"/>
</dbReference>
<evidence type="ECO:0000256" key="2">
    <source>
        <dbReference type="SAM" id="MobiDB-lite"/>
    </source>
</evidence>
<dbReference type="Pfam" id="PF13399">
    <property type="entry name" value="LytR_C"/>
    <property type="match status" value="1"/>
</dbReference>
<dbReference type="Proteomes" id="UP000286746">
    <property type="component" value="Unassembled WGS sequence"/>
</dbReference>
<name>A0A401W5L0_STREY</name>
<dbReference type="InterPro" id="IPR050922">
    <property type="entry name" value="LytR/CpsA/Psr_CW_biosynth"/>
</dbReference>
<dbReference type="Pfam" id="PF03816">
    <property type="entry name" value="LytR_cpsA_psr"/>
    <property type="match status" value="1"/>
</dbReference>
<dbReference type="InterPro" id="IPR004474">
    <property type="entry name" value="LytR_CpsA_psr"/>
</dbReference>
<evidence type="ECO:0000313" key="6">
    <source>
        <dbReference type="EMBL" id="GCD44598.1"/>
    </source>
</evidence>
<reference evidence="6 7" key="1">
    <citation type="submission" date="2018-11" db="EMBL/GenBank/DDBJ databases">
        <title>Whole genome sequence of Streptomyces paromomycinus NBRC 15454(T).</title>
        <authorList>
            <person name="Komaki H."/>
            <person name="Tamura T."/>
        </authorList>
    </citation>
    <scope>NUCLEOTIDE SEQUENCE [LARGE SCALE GENOMIC DNA]</scope>
    <source>
        <strain evidence="6 7">NBRC 15454</strain>
    </source>
</reference>
<evidence type="ECO:0000259" key="4">
    <source>
        <dbReference type="Pfam" id="PF03816"/>
    </source>
</evidence>
<dbReference type="PANTHER" id="PTHR33392">
    <property type="entry name" value="POLYISOPRENYL-TEICHOIC ACID--PEPTIDOGLYCAN TEICHOIC ACID TRANSFERASE TAGU"/>
    <property type="match status" value="1"/>
</dbReference>
<proteinExistence type="inferred from homology"/>
<feature type="domain" description="Cell envelope-related transcriptional attenuator" evidence="4">
    <location>
        <begin position="176"/>
        <end position="338"/>
    </location>
</feature>
<dbReference type="AlphaFoldDB" id="A0A401W5L0"/>
<feature type="region of interest" description="Disordered" evidence="2">
    <location>
        <begin position="1"/>
        <end position="93"/>
    </location>
</feature>
<evidence type="ECO:0000259" key="5">
    <source>
        <dbReference type="Pfam" id="PF13399"/>
    </source>
</evidence>
<keyword evidence="3" id="KW-0812">Transmembrane</keyword>
<dbReference type="NCBIfam" id="TIGR00350">
    <property type="entry name" value="lytR_cpsA_psr"/>
    <property type="match status" value="1"/>
</dbReference>
<comment type="similarity">
    <text evidence="1">Belongs to the LytR/CpsA/Psr (LCP) family.</text>
</comment>
<feature type="compositionally biased region" description="Basic residues" evidence="2">
    <location>
        <begin position="83"/>
        <end position="93"/>
    </location>
</feature>
<organism evidence="6 7">
    <name type="scientific">Streptomyces paromomycinus</name>
    <name type="common">Streptomyces rimosus subsp. paromomycinus</name>
    <dbReference type="NCBI Taxonomy" id="92743"/>
    <lineage>
        <taxon>Bacteria</taxon>
        <taxon>Bacillati</taxon>
        <taxon>Actinomycetota</taxon>
        <taxon>Actinomycetes</taxon>
        <taxon>Kitasatosporales</taxon>
        <taxon>Streptomycetaceae</taxon>
        <taxon>Streptomyces</taxon>
    </lineage>
</organism>
<dbReference type="PANTHER" id="PTHR33392:SF6">
    <property type="entry name" value="POLYISOPRENYL-TEICHOIC ACID--PEPTIDOGLYCAN TEICHOIC ACID TRANSFERASE TAGU"/>
    <property type="match status" value="1"/>
</dbReference>
<keyword evidence="3" id="KW-0472">Membrane</keyword>
<accession>A0A401W5L0</accession>
<gene>
    <name evidence="6" type="ORF">GKJPGBOP_04298</name>
</gene>
<dbReference type="InterPro" id="IPR027381">
    <property type="entry name" value="LytR/CpsA/Psr_C"/>
</dbReference>
<keyword evidence="3" id="KW-1133">Transmembrane helix</keyword>
<evidence type="ECO:0000256" key="1">
    <source>
        <dbReference type="ARBA" id="ARBA00006068"/>
    </source>
</evidence>
<feature type="domain" description="LytR/CpsA/Psr regulator C-terminal" evidence="5">
    <location>
        <begin position="443"/>
        <end position="531"/>
    </location>
</feature>
<feature type="transmembrane region" description="Helical" evidence="3">
    <location>
        <begin position="98"/>
        <end position="122"/>
    </location>
</feature>
<evidence type="ECO:0000313" key="7">
    <source>
        <dbReference type="Proteomes" id="UP000286746"/>
    </source>
</evidence>
<dbReference type="Gene3D" id="3.30.70.2390">
    <property type="match status" value="1"/>
</dbReference>
<sequence>MQDRHRPRRGAPSGQTGSSVTSGPAGRGGPSGHSGPSDRPGPAGGSRRAGRAGPGGSRRATGSGRAAGSGRATGSGRAASSGRGRRPGKARMTRRGRVLAWTGGIIGILLLITAGVGGWIYFKLDGNIHGADVGSRLGGDRPANLSPGSKNILVVGSDSRAGANAKYGKNLETMQSDTLMVLHIAANREWATAVSFPRDSWVSIPSCDSGNGRKSKPHHFKINEAFTIGGEGGDVANAAACTIKTVEKNTGLRIDHFVSVDFQGFKGMVNALGGIEVCPKTAIHDKKAHLDMEAGCQNVQDEKALGYVRTRYSVGDGSDLGRIGRQQEFMKALGEKAQSKLTSPGALYDFLDSATKSITTDEELAGVKPLSELASTVKDVPSDRLTFLTVPNYPREADVPTDKANVIWQYPQAGGLFSDLAHDKEVSKDKLAAEAKKLVTARSVKVRVLNGTGKTGYAAEVAATLRKMGFTVVATDNAPPGTSETVITHPASLDAQAQVLSARLAGVKTEKSADATAAGPGVVTLTVGQGFSTTG</sequence>